<dbReference type="GO" id="GO:0007165">
    <property type="term" value="P:signal transduction"/>
    <property type="evidence" value="ECO:0007669"/>
    <property type="project" value="InterPro"/>
</dbReference>
<organism evidence="2 3">
    <name type="scientific">Hondaea fermentalgiana</name>
    <dbReference type="NCBI Taxonomy" id="2315210"/>
    <lineage>
        <taxon>Eukaryota</taxon>
        <taxon>Sar</taxon>
        <taxon>Stramenopiles</taxon>
        <taxon>Bigyra</taxon>
        <taxon>Labyrinthulomycetes</taxon>
        <taxon>Thraustochytrida</taxon>
        <taxon>Thraustochytriidae</taxon>
        <taxon>Hondaea</taxon>
    </lineage>
</organism>
<sequence length="479" mass="52785">MLKYMHELGVLVHLTTGQNDALRQIVVIRPQWLLDTLSRVICDPDVGHIREHKKKLLYQTNTNNDDPKDGNGGELPVGLEDALNEWANRGVASRDLLEWLWQREPIDYLTALMNSMLLACPSPWIGYGDKEGALLIPSLLRGVDDATREKALRGLGDQRASAYIEFAILPQGVFQRLIASVVQSLPVSIAVGRHGVFSDFASMEFDGVGVVLETSGNRVMLYFERPANRSLTSHVSILKRSLESINSSFMKGNLDPELFVSSDGTDRETACASVRAIDQAIDQAASGVTSRGLKTLPLTSFALFIESSEAAKFLLCSDRPFDVFLSHAWGKGNETHRKVKAVANALEGRGIKCWLDGSNIGLDVLKSMADGIDQSKAVVVFVTQTYMDNVNKERTIRDNCRTEFYHALHTHGPANMIPCVLEPGLDSTHSWTGVFHAGWSGEPLFVRMLNGAESSSEVDDLVWAIQKVLDSQEDAARCS</sequence>
<keyword evidence="3" id="KW-1185">Reference proteome</keyword>
<dbReference type="OrthoDB" id="62085at2759"/>
<dbReference type="Proteomes" id="UP000241890">
    <property type="component" value="Unassembled WGS sequence"/>
</dbReference>
<dbReference type="AlphaFoldDB" id="A0A2R5GN17"/>
<dbReference type="EMBL" id="BEYU01000063">
    <property type="protein sequence ID" value="GBG29701.1"/>
    <property type="molecule type" value="Genomic_DNA"/>
</dbReference>
<evidence type="ECO:0000313" key="3">
    <source>
        <dbReference type="Proteomes" id="UP000241890"/>
    </source>
</evidence>
<accession>A0A2R5GN17</accession>
<comment type="caution">
    <text evidence="2">The sequence shown here is derived from an EMBL/GenBank/DDBJ whole genome shotgun (WGS) entry which is preliminary data.</text>
</comment>
<dbReference type="InParanoid" id="A0A2R5GN17"/>
<evidence type="ECO:0000259" key="1">
    <source>
        <dbReference type="PROSITE" id="PS50104"/>
    </source>
</evidence>
<dbReference type="InterPro" id="IPR000157">
    <property type="entry name" value="TIR_dom"/>
</dbReference>
<gene>
    <name evidence="2" type="ORF">FCC1311_059222</name>
</gene>
<evidence type="ECO:0000313" key="2">
    <source>
        <dbReference type="EMBL" id="GBG29701.1"/>
    </source>
</evidence>
<dbReference type="Gene3D" id="3.40.50.10140">
    <property type="entry name" value="Toll/interleukin-1 receptor homology (TIR) domain"/>
    <property type="match status" value="1"/>
</dbReference>
<proteinExistence type="predicted"/>
<dbReference type="SUPFAM" id="SSF52200">
    <property type="entry name" value="Toll/Interleukin receptor TIR domain"/>
    <property type="match status" value="1"/>
</dbReference>
<dbReference type="Pfam" id="PF13676">
    <property type="entry name" value="TIR_2"/>
    <property type="match status" value="1"/>
</dbReference>
<dbReference type="InterPro" id="IPR035897">
    <property type="entry name" value="Toll_tir_struct_dom_sf"/>
</dbReference>
<reference evidence="2 3" key="1">
    <citation type="submission" date="2017-12" db="EMBL/GenBank/DDBJ databases">
        <title>Sequencing, de novo assembly and annotation of complete genome of a new Thraustochytrid species, strain FCC1311.</title>
        <authorList>
            <person name="Sedici K."/>
            <person name="Godart F."/>
            <person name="Aiese Cigliano R."/>
            <person name="Sanseverino W."/>
            <person name="Barakat M."/>
            <person name="Ortet P."/>
            <person name="Marechal E."/>
            <person name="Cagnac O."/>
            <person name="Amato A."/>
        </authorList>
    </citation>
    <scope>NUCLEOTIDE SEQUENCE [LARGE SCALE GENOMIC DNA]</scope>
</reference>
<protein>
    <recommendedName>
        <fullName evidence="1">TIR domain-containing protein</fullName>
    </recommendedName>
</protein>
<name>A0A2R5GN17_9STRA</name>
<dbReference type="PROSITE" id="PS50104">
    <property type="entry name" value="TIR"/>
    <property type="match status" value="1"/>
</dbReference>
<feature type="domain" description="TIR" evidence="1">
    <location>
        <begin position="319"/>
        <end position="469"/>
    </location>
</feature>